<evidence type="ECO:0000313" key="6">
    <source>
        <dbReference type="RefSeq" id="XP_019642419.1"/>
    </source>
</evidence>
<dbReference type="PANTHER" id="PTHR14680:SF1">
    <property type="entry name" value="REQUIRED FOR DRUG-INDUCED DEATH PROTEIN 1"/>
    <property type="match status" value="1"/>
</dbReference>
<evidence type="ECO:0000313" key="5">
    <source>
        <dbReference type="RefSeq" id="XP_019642418.1"/>
    </source>
</evidence>
<feature type="compositionally biased region" description="Polar residues" evidence="1">
    <location>
        <begin position="174"/>
        <end position="183"/>
    </location>
</feature>
<feature type="region of interest" description="Disordered" evidence="1">
    <location>
        <begin position="22"/>
        <end position="49"/>
    </location>
</feature>
<name>A0A6P5AGP8_BRABE</name>
<organism evidence="3 4">
    <name type="scientific">Branchiostoma belcheri</name>
    <name type="common">Amphioxus</name>
    <dbReference type="NCBI Taxonomy" id="7741"/>
    <lineage>
        <taxon>Eukaryota</taxon>
        <taxon>Metazoa</taxon>
        <taxon>Chordata</taxon>
        <taxon>Cephalochordata</taxon>
        <taxon>Leptocardii</taxon>
        <taxon>Amphioxiformes</taxon>
        <taxon>Branchiostomatidae</taxon>
        <taxon>Branchiostoma</taxon>
    </lineage>
</organism>
<gene>
    <name evidence="4 5 6 7 8" type="primary">LOC109483771</name>
</gene>
<protein>
    <submittedName>
        <fullName evidence="4 5">Uncharacterized protein LOC109483771</fullName>
    </submittedName>
</protein>
<feature type="compositionally biased region" description="Polar residues" evidence="1">
    <location>
        <begin position="156"/>
        <end position="165"/>
    </location>
</feature>
<dbReference type="Pfam" id="PF15828">
    <property type="entry name" value="RDD1"/>
    <property type="match status" value="1"/>
</dbReference>
<dbReference type="AlphaFoldDB" id="A0A6P5AGP8"/>
<dbReference type="OrthoDB" id="10063299at2759"/>
<dbReference type="RefSeq" id="XP_019642419.1">
    <property type="nucleotide sequence ID" value="XM_019786860.1"/>
</dbReference>
<keyword evidence="2" id="KW-0472">Membrane</keyword>
<dbReference type="GeneID" id="109483771"/>
<proteinExistence type="predicted"/>
<feature type="transmembrane region" description="Helical" evidence="2">
    <location>
        <begin position="249"/>
        <end position="269"/>
    </location>
</feature>
<dbReference type="InterPro" id="IPR031667">
    <property type="entry name" value="RDD1"/>
</dbReference>
<evidence type="ECO:0000313" key="3">
    <source>
        <dbReference type="Proteomes" id="UP000515135"/>
    </source>
</evidence>
<sequence length="285" mass="32242">MATKQGKKVKFKVRNLFSRNKYKKFSKSKERAPVRKESDESITTLGDDVEESKGLYLDLEVNQTVVSHSQQQPKRRSVKLDVGDLLYGGQGGQQDRETEPFSSDQTAPDTDGEERARPGEEQDLGLRLVTKEDEEENSSSDTKTAEKVFSAEVHTDSSGAENGTQSDKHVMKNTGPQSGTEELSFSKKGEGKSKKKRKKVTFSPTSTKYIQLEASQETLDIYVVEEQTIKKKKSKKKKIRKRVRKAARLSWRYLMAGFQNMTLATPFYVTTTTVESMYTPRPSYP</sequence>
<dbReference type="RefSeq" id="XP_019642421.1">
    <property type="nucleotide sequence ID" value="XM_019786862.1"/>
</dbReference>
<dbReference type="RefSeq" id="XP_019642417.1">
    <property type="nucleotide sequence ID" value="XM_019786858.1"/>
</dbReference>
<dbReference type="RefSeq" id="XP_019642420.1">
    <property type="nucleotide sequence ID" value="XM_019786861.1"/>
</dbReference>
<keyword evidence="2" id="KW-1133">Transmembrane helix</keyword>
<evidence type="ECO:0000256" key="1">
    <source>
        <dbReference type="SAM" id="MobiDB-lite"/>
    </source>
</evidence>
<reference evidence="4 5" key="1">
    <citation type="submission" date="2025-04" db="UniProtKB">
        <authorList>
            <consortium name="RefSeq"/>
        </authorList>
    </citation>
    <scope>IDENTIFICATION</scope>
    <source>
        <tissue evidence="4 5">Gonad</tissue>
    </source>
</reference>
<dbReference type="RefSeq" id="XP_019642418.1">
    <property type="nucleotide sequence ID" value="XM_019786859.1"/>
</dbReference>
<evidence type="ECO:0000313" key="7">
    <source>
        <dbReference type="RefSeq" id="XP_019642420.1"/>
    </source>
</evidence>
<dbReference type="Proteomes" id="UP000515135">
    <property type="component" value="Unplaced"/>
</dbReference>
<evidence type="ECO:0000313" key="4">
    <source>
        <dbReference type="RefSeq" id="XP_019642417.1"/>
    </source>
</evidence>
<evidence type="ECO:0000313" key="8">
    <source>
        <dbReference type="RefSeq" id="XP_019642421.1"/>
    </source>
</evidence>
<feature type="region of interest" description="Disordered" evidence="1">
    <location>
        <begin position="65"/>
        <end position="205"/>
    </location>
</feature>
<accession>A0A6P5AGP8</accession>
<dbReference type="PANTHER" id="PTHR14680">
    <property type="entry name" value="SI:DKEY-126G1.9-RELATED"/>
    <property type="match status" value="1"/>
</dbReference>
<evidence type="ECO:0000256" key="2">
    <source>
        <dbReference type="SAM" id="Phobius"/>
    </source>
</evidence>
<keyword evidence="2" id="KW-0812">Transmembrane</keyword>
<keyword evidence="3" id="KW-1185">Reference proteome</keyword>
<dbReference type="KEGG" id="bbel:109483771"/>
<feature type="compositionally biased region" description="Basic and acidic residues" evidence="1">
    <location>
        <begin position="27"/>
        <end position="39"/>
    </location>
</feature>